<dbReference type="PANTHER" id="PTHR32116">
    <property type="entry name" value="GALACTURONOSYLTRANSFERASE 4-RELATED"/>
    <property type="match status" value="1"/>
</dbReference>
<evidence type="ECO:0000313" key="6">
    <source>
        <dbReference type="RefSeq" id="XP_020099239.1"/>
    </source>
</evidence>
<keyword evidence="3 4" id="KW-0328">Glycosyltransferase</keyword>
<dbReference type="GO" id="GO:0071555">
    <property type="term" value="P:cell wall organization"/>
    <property type="evidence" value="ECO:0007669"/>
    <property type="project" value="UniProtKB-KW"/>
</dbReference>
<organism evidence="5 6">
    <name type="scientific">Ananas comosus</name>
    <name type="common">Pineapple</name>
    <name type="synonym">Ananas ananas</name>
    <dbReference type="NCBI Taxonomy" id="4615"/>
    <lineage>
        <taxon>Eukaryota</taxon>
        <taxon>Viridiplantae</taxon>
        <taxon>Streptophyta</taxon>
        <taxon>Embryophyta</taxon>
        <taxon>Tracheophyta</taxon>
        <taxon>Spermatophyta</taxon>
        <taxon>Magnoliopsida</taxon>
        <taxon>Liliopsida</taxon>
        <taxon>Poales</taxon>
        <taxon>Bromeliaceae</taxon>
        <taxon>Bromelioideae</taxon>
        <taxon>Ananas</taxon>
    </lineage>
</organism>
<protein>
    <recommendedName>
        <fullName evidence="4">Hexosyltransferase</fullName>
        <ecNumber evidence="4">2.4.1.-</ecNumber>
    </recommendedName>
</protein>
<evidence type="ECO:0000256" key="4">
    <source>
        <dbReference type="RuleBase" id="RU362027"/>
    </source>
</evidence>
<dbReference type="GO" id="GO:0045489">
    <property type="term" value="P:pectin biosynthetic process"/>
    <property type="evidence" value="ECO:0007669"/>
    <property type="project" value="UniProtKB-UniPathway"/>
</dbReference>
<dbReference type="AlphaFoldDB" id="A0A6P5FTH0"/>
<comment type="pathway">
    <text evidence="1 4">Glycan metabolism; pectin biosynthesis.</text>
</comment>
<dbReference type="SUPFAM" id="SSF53448">
    <property type="entry name" value="Nucleotide-diphospho-sugar transferases"/>
    <property type="match status" value="1"/>
</dbReference>
<feature type="transmembrane region" description="Helical" evidence="4">
    <location>
        <begin position="20"/>
        <end position="39"/>
    </location>
</feature>
<evidence type="ECO:0000256" key="1">
    <source>
        <dbReference type="ARBA" id="ARBA00004877"/>
    </source>
</evidence>
<dbReference type="InterPro" id="IPR002495">
    <property type="entry name" value="Glyco_trans_8"/>
</dbReference>
<comment type="similarity">
    <text evidence="2 4">Belongs to the glycosyltransferase 8 family.</text>
</comment>
<keyword evidence="4" id="KW-0961">Cell wall biogenesis/degradation</keyword>
<dbReference type="GeneID" id="109717755"/>
<dbReference type="RefSeq" id="XP_020099239.1">
    <property type="nucleotide sequence ID" value="XM_020243650.1"/>
</dbReference>
<keyword evidence="3 4" id="KW-0808">Transferase</keyword>
<dbReference type="Gene3D" id="3.90.550.10">
    <property type="entry name" value="Spore Coat Polysaccharide Biosynthesis Protein SpsA, Chain A"/>
    <property type="match status" value="1"/>
</dbReference>
<comment type="subcellular location">
    <subcellularLocation>
        <location evidence="4">Golgi apparatus membrane</location>
        <topology evidence="4">Single-pass type II membrane protein</topology>
    </subcellularLocation>
</comment>
<dbReference type="PANTHER" id="PTHR32116:SF30">
    <property type="entry name" value="GALACTURONOSYLTRANSFERASE 15-RELATED"/>
    <property type="match status" value="1"/>
</dbReference>
<name>A0A6P5FTH0_ANACO</name>
<evidence type="ECO:0000313" key="5">
    <source>
        <dbReference type="Proteomes" id="UP000515123"/>
    </source>
</evidence>
<keyword evidence="4" id="KW-1133">Transmembrane helix</keyword>
<dbReference type="InterPro" id="IPR029993">
    <property type="entry name" value="GAUT"/>
</dbReference>
<sequence>MKVVKGTNRRYPYRSLIPTALLLGILLPFVFIRSAFLALEAGATLCPSISCVQWTRFLWGSDPSLDLMKELRRAYMDETMGGSHIDPANLEAAPESLDDLIVEMGSSSSYEHFDIKMFVLKTKAMLLKMDQKVQTAKLRALYYRRLASIGIPKSMHCLNLRMAEEYSVNAAGRSSLPPPEYASRLTNSLYLHIALITDNVLAAAVAVSSTLKSSANPSKIVFHIVTDKKTYNSMHAWFALHPTFPGILEVKGLHQFDWPPRVNALIMRTVDEIHKSSFNFDVYNGIDKEYRRLEALKPSTLSILNYMKIHLPQLFPKLDRVIVLDDDVVVRKELNGLWDLNLKGNVVGAVGLQESDGFCGERELGDYLNYSNPILSSPSLGIHRNQCAWSWGVNVFDLKAWRRTDITQTYQFWLRKNRESEFMLWQMGSLPPALIAFNGRVHHIEPSWHLSGLGWHKPDPDLIESSAVLHFSGPGKPWLEIGSPELRQIWRAYLNSSDEFLRSCRIVE</sequence>
<evidence type="ECO:0000256" key="2">
    <source>
        <dbReference type="ARBA" id="ARBA00006351"/>
    </source>
</evidence>
<keyword evidence="4" id="KW-0472">Membrane</keyword>
<reference evidence="5" key="1">
    <citation type="journal article" date="2015" name="Nat. Genet.">
        <title>The pineapple genome and the evolution of CAM photosynthesis.</title>
        <authorList>
            <person name="Ming R."/>
            <person name="VanBuren R."/>
            <person name="Wai C.M."/>
            <person name="Tang H."/>
            <person name="Schatz M.C."/>
            <person name="Bowers J.E."/>
            <person name="Lyons E."/>
            <person name="Wang M.L."/>
            <person name="Chen J."/>
            <person name="Biggers E."/>
            <person name="Zhang J."/>
            <person name="Huang L."/>
            <person name="Zhang L."/>
            <person name="Miao W."/>
            <person name="Zhang J."/>
            <person name="Ye Z."/>
            <person name="Miao C."/>
            <person name="Lin Z."/>
            <person name="Wang H."/>
            <person name="Zhou H."/>
            <person name="Yim W.C."/>
            <person name="Priest H.D."/>
            <person name="Zheng C."/>
            <person name="Woodhouse M."/>
            <person name="Edger P.P."/>
            <person name="Guyot R."/>
            <person name="Guo H.B."/>
            <person name="Guo H."/>
            <person name="Zheng G."/>
            <person name="Singh R."/>
            <person name="Sharma A."/>
            <person name="Min X."/>
            <person name="Zheng Y."/>
            <person name="Lee H."/>
            <person name="Gurtowski J."/>
            <person name="Sedlazeck F.J."/>
            <person name="Harkess A."/>
            <person name="McKain M.R."/>
            <person name="Liao Z."/>
            <person name="Fang J."/>
            <person name="Liu J."/>
            <person name="Zhang X."/>
            <person name="Zhang Q."/>
            <person name="Hu W."/>
            <person name="Qin Y."/>
            <person name="Wang K."/>
            <person name="Chen L.Y."/>
            <person name="Shirley N."/>
            <person name="Lin Y.R."/>
            <person name="Liu L.Y."/>
            <person name="Hernandez A.G."/>
            <person name="Wright C.L."/>
            <person name="Bulone V."/>
            <person name="Tuskan G.A."/>
            <person name="Heath K."/>
            <person name="Zee F."/>
            <person name="Moore P.H."/>
            <person name="Sunkar R."/>
            <person name="Leebens-Mack J.H."/>
            <person name="Mockler T."/>
            <person name="Bennetzen J.L."/>
            <person name="Freeling M."/>
            <person name="Sankoff D."/>
            <person name="Paterson A.H."/>
            <person name="Zhu X."/>
            <person name="Yang X."/>
            <person name="Smith J.A."/>
            <person name="Cushman J.C."/>
            <person name="Paull R.E."/>
            <person name="Yu Q."/>
        </authorList>
    </citation>
    <scope>NUCLEOTIDE SEQUENCE [LARGE SCALE GENOMIC DNA]</scope>
    <source>
        <strain evidence="5">cv. F153</strain>
    </source>
</reference>
<proteinExistence type="inferred from homology"/>
<gene>
    <name evidence="6" type="primary">LOC109717755</name>
</gene>
<keyword evidence="5" id="KW-1185">Reference proteome</keyword>
<dbReference type="GO" id="GO:0047262">
    <property type="term" value="F:polygalacturonate 4-alpha-galacturonosyltransferase activity"/>
    <property type="evidence" value="ECO:0007669"/>
    <property type="project" value="InterPro"/>
</dbReference>
<dbReference type="InterPro" id="IPR029044">
    <property type="entry name" value="Nucleotide-diphossugar_trans"/>
</dbReference>
<accession>A0A6P5FTH0</accession>
<dbReference type="GO" id="GO:0000139">
    <property type="term" value="C:Golgi membrane"/>
    <property type="evidence" value="ECO:0007669"/>
    <property type="project" value="UniProtKB-SubCell"/>
</dbReference>
<dbReference type="Pfam" id="PF01501">
    <property type="entry name" value="Glyco_transf_8"/>
    <property type="match status" value="1"/>
</dbReference>
<dbReference type="EC" id="2.4.1.-" evidence="4"/>
<keyword evidence="4" id="KW-0812">Transmembrane</keyword>
<reference evidence="6" key="2">
    <citation type="submission" date="2025-08" db="UniProtKB">
        <authorList>
            <consortium name="RefSeq"/>
        </authorList>
    </citation>
    <scope>IDENTIFICATION</scope>
    <source>
        <tissue evidence="6">Leaf</tissue>
    </source>
</reference>
<dbReference type="Proteomes" id="UP000515123">
    <property type="component" value="Linkage group 11"/>
</dbReference>
<keyword evidence="4" id="KW-0333">Golgi apparatus</keyword>
<evidence type="ECO:0000256" key="3">
    <source>
        <dbReference type="ARBA" id="ARBA00022676"/>
    </source>
</evidence>
<dbReference type="OrthoDB" id="411524at2759"/>
<dbReference type="UniPathway" id="UPA00845"/>